<keyword evidence="10" id="KW-0067">ATP-binding</keyword>
<dbReference type="NCBIfam" id="TIGR01034">
    <property type="entry name" value="metK"/>
    <property type="match status" value="1"/>
</dbReference>
<comment type="similarity">
    <text evidence="4 15">Belongs to the AdoMet synthase family.</text>
</comment>
<dbReference type="GO" id="GO:0006556">
    <property type="term" value="P:S-adenosylmethionine biosynthetic process"/>
    <property type="evidence" value="ECO:0007669"/>
    <property type="project" value="UniProtKB-UniRule"/>
</dbReference>
<dbReference type="GO" id="GO:0005524">
    <property type="term" value="F:ATP binding"/>
    <property type="evidence" value="ECO:0007669"/>
    <property type="project" value="UniProtKB-KW"/>
</dbReference>
<dbReference type="Gene3D" id="3.30.300.10">
    <property type="match status" value="3"/>
</dbReference>
<comment type="cofactor">
    <cofactor evidence="2">
        <name>K(+)</name>
        <dbReference type="ChEBI" id="CHEBI:29103"/>
    </cofactor>
</comment>
<comment type="pathway">
    <text evidence="3">Amino-acid biosynthesis; S-adenosyl-L-methionine biosynthesis; S-adenosyl-L-methionine from L-methionine: step 1/1.</text>
</comment>
<dbReference type="EMBL" id="MGKL01000004">
    <property type="protein sequence ID" value="OGN26563.1"/>
    <property type="molecule type" value="Genomic_DNA"/>
</dbReference>
<evidence type="ECO:0000256" key="5">
    <source>
        <dbReference type="ARBA" id="ARBA00012828"/>
    </source>
</evidence>
<evidence type="ECO:0000256" key="4">
    <source>
        <dbReference type="ARBA" id="ARBA00009685"/>
    </source>
</evidence>
<dbReference type="UniPathway" id="UPA00315">
    <property type="reaction ID" value="UER00080"/>
</dbReference>
<dbReference type="InterPro" id="IPR002133">
    <property type="entry name" value="S-AdoMet_synthetase"/>
</dbReference>
<name>A0A1F8GMI2_9BACT</name>
<dbReference type="Proteomes" id="UP000178256">
    <property type="component" value="Unassembled WGS sequence"/>
</dbReference>
<dbReference type="Pfam" id="PF02773">
    <property type="entry name" value="S-AdoMet_synt_C"/>
    <property type="match status" value="1"/>
</dbReference>
<dbReference type="GO" id="GO:0005737">
    <property type="term" value="C:cytoplasm"/>
    <property type="evidence" value="ECO:0007669"/>
    <property type="project" value="UniProtKB-SubCell"/>
</dbReference>
<sequence>MSKLKTAESVTSGHPDKICDQISDAILDSYLKKDPLSRVAVEAFGSHGLVVVGGEVTSKTKVPIKKIVKEVYDSIGYADKIKIVTNVVEQSPDIARGVDTGGAGDQGIMYGYATNETPEFLPRTVVYAHRLAQGLENLRRNNSLFSWLGPDGKTQVTMKDSDITDVLISCQHKPEMNLSQIRNLVTENLIRPSLGGGDYRILINPTGIFTLGGFQADTGLTGRKIMVDTYGGLIPHGGGCFSGKDPSKVDRSAAYMARFVAKNIVANKYAGQCLVSIAYAIGKREPLMIEAETFGTGDDFSIRQKIIKSFNFSPKGIIDLLGLQKPIYQKTAIYGHFGKPDLPWERIVKNF</sequence>
<keyword evidence="8 14" id="KW-0479">Metal-binding</keyword>
<evidence type="ECO:0000259" key="17">
    <source>
        <dbReference type="Pfam" id="PF02772"/>
    </source>
</evidence>
<protein>
    <recommendedName>
        <fullName evidence="5 13">Methionine adenosyltransferase</fullName>
        <ecNumber evidence="5 13">2.5.1.6</ecNumber>
    </recommendedName>
</protein>
<dbReference type="Pfam" id="PF02772">
    <property type="entry name" value="S-AdoMet_synt_M"/>
    <property type="match status" value="1"/>
</dbReference>
<dbReference type="InterPro" id="IPR022631">
    <property type="entry name" value="ADOMET_SYNTHASE_CS"/>
</dbReference>
<keyword evidence="12 14" id="KW-0630">Potassium</keyword>
<dbReference type="PROSITE" id="PS00377">
    <property type="entry name" value="ADOMET_SYNTHASE_2"/>
    <property type="match status" value="1"/>
</dbReference>
<dbReference type="EC" id="2.5.1.6" evidence="5 13"/>
<accession>A0A1F8GMI2</accession>
<dbReference type="GO" id="GO:0004478">
    <property type="term" value="F:methionine adenosyltransferase activity"/>
    <property type="evidence" value="ECO:0007669"/>
    <property type="project" value="UniProtKB-UniRule"/>
</dbReference>
<dbReference type="InterPro" id="IPR022630">
    <property type="entry name" value="S-AdoMet_synt_C"/>
</dbReference>
<evidence type="ECO:0000256" key="1">
    <source>
        <dbReference type="ARBA" id="ARBA00001946"/>
    </source>
</evidence>
<dbReference type="PROSITE" id="PS00376">
    <property type="entry name" value="ADOMET_SYNTHASE_1"/>
    <property type="match status" value="1"/>
</dbReference>
<feature type="domain" description="S-adenosylmethionine synthetase C-terminal" evidence="18">
    <location>
        <begin position="211"/>
        <end position="346"/>
    </location>
</feature>
<evidence type="ECO:0000313" key="19">
    <source>
        <dbReference type="EMBL" id="OGN26563.1"/>
    </source>
</evidence>
<comment type="subcellular location">
    <subcellularLocation>
        <location evidence="14">Cytoplasm</location>
    </subcellularLocation>
</comment>
<dbReference type="GO" id="GO:0046872">
    <property type="term" value="F:metal ion binding"/>
    <property type="evidence" value="ECO:0007669"/>
    <property type="project" value="UniProtKB-KW"/>
</dbReference>
<dbReference type="AlphaFoldDB" id="A0A1F8GMI2"/>
<dbReference type="STRING" id="1802697.A2925_03235"/>
<evidence type="ECO:0000256" key="3">
    <source>
        <dbReference type="ARBA" id="ARBA00005224"/>
    </source>
</evidence>
<proteinExistence type="inferred from homology"/>
<dbReference type="PANTHER" id="PTHR11964">
    <property type="entry name" value="S-ADENOSYLMETHIONINE SYNTHETASE"/>
    <property type="match status" value="1"/>
</dbReference>
<feature type="domain" description="S-adenosylmethionine synthetase central" evidence="17">
    <location>
        <begin position="102"/>
        <end position="209"/>
    </location>
</feature>
<dbReference type="SUPFAM" id="SSF55973">
    <property type="entry name" value="S-adenosylmethionine synthetase"/>
    <property type="match status" value="3"/>
</dbReference>
<evidence type="ECO:0000256" key="15">
    <source>
        <dbReference type="RuleBase" id="RU004462"/>
    </source>
</evidence>
<organism evidence="19 20">
    <name type="scientific">Candidatus Yanofskybacteria bacterium RIFCSPLOWO2_01_FULL_44_22</name>
    <dbReference type="NCBI Taxonomy" id="1802697"/>
    <lineage>
        <taxon>Bacteria</taxon>
        <taxon>Candidatus Yanofskyibacteriota</taxon>
    </lineage>
</organism>
<keyword evidence="9" id="KW-0547">Nucleotide-binding</keyword>
<reference evidence="19 20" key="1">
    <citation type="journal article" date="2016" name="Nat. Commun.">
        <title>Thousands of microbial genomes shed light on interconnected biogeochemical processes in an aquifer system.</title>
        <authorList>
            <person name="Anantharaman K."/>
            <person name="Brown C.T."/>
            <person name="Hug L.A."/>
            <person name="Sharon I."/>
            <person name="Castelle C.J."/>
            <person name="Probst A.J."/>
            <person name="Thomas B.C."/>
            <person name="Singh A."/>
            <person name="Wilkins M.J."/>
            <person name="Karaoz U."/>
            <person name="Brodie E.L."/>
            <person name="Williams K.H."/>
            <person name="Hubbard S.S."/>
            <person name="Banfield J.F."/>
        </authorList>
    </citation>
    <scope>NUCLEOTIDE SEQUENCE [LARGE SCALE GENOMIC DNA]</scope>
</reference>
<comment type="subunit">
    <text evidence="14">Homotetramer.</text>
</comment>
<evidence type="ECO:0000259" key="18">
    <source>
        <dbReference type="Pfam" id="PF02773"/>
    </source>
</evidence>
<evidence type="ECO:0000256" key="2">
    <source>
        <dbReference type="ARBA" id="ARBA00001958"/>
    </source>
</evidence>
<evidence type="ECO:0000256" key="6">
    <source>
        <dbReference type="ARBA" id="ARBA00022563"/>
    </source>
</evidence>
<evidence type="ECO:0000256" key="13">
    <source>
        <dbReference type="NCBIfam" id="TIGR01034"/>
    </source>
</evidence>
<dbReference type="InterPro" id="IPR022628">
    <property type="entry name" value="S-AdoMet_synt_N"/>
</dbReference>
<dbReference type="PIRSF" id="PIRSF000497">
    <property type="entry name" value="MAT"/>
    <property type="match status" value="1"/>
</dbReference>
<evidence type="ECO:0000256" key="14">
    <source>
        <dbReference type="RuleBase" id="RU000542"/>
    </source>
</evidence>
<feature type="domain" description="S-adenosylmethionine synthetase N-terminal" evidence="16">
    <location>
        <begin position="4"/>
        <end position="83"/>
    </location>
</feature>
<dbReference type="CDD" id="cd18079">
    <property type="entry name" value="S-AdoMet_synt"/>
    <property type="match status" value="1"/>
</dbReference>
<comment type="cofactor">
    <cofactor evidence="1">
        <name>Mg(2+)</name>
        <dbReference type="ChEBI" id="CHEBI:18420"/>
    </cofactor>
</comment>
<evidence type="ECO:0000256" key="7">
    <source>
        <dbReference type="ARBA" id="ARBA00022679"/>
    </source>
</evidence>
<keyword evidence="7 19" id="KW-0808">Transferase</keyword>
<evidence type="ECO:0000256" key="11">
    <source>
        <dbReference type="ARBA" id="ARBA00022842"/>
    </source>
</evidence>
<dbReference type="Pfam" id="PF00438">
    <property type="entry name" value="S-AdoMet_synt_N"/>
    <property type="match status" value="1"/>
</dbReference>
<gene>
    <name evidence="19" type="ORF">A2925_03235</name>
</gene>
<evidence type="ECO:0000259" key="16">
    <source>
        <dbReference type="Pfam" id="PF00438"/>
    </source>
</evidence>
<evidence type="ECO:0000256" key="9">
    <source>
        <dbReference type="ARBA" id="ARBA00022741"/>
    </source>
</evidence>
<dbReference type="GO" id="GO:0006730">
    <property type="term" value="P:one-carbon metabolic process"/>
    <property type="evidence" value="ECO:0007669"/>
    <property type="project" value="UniProtKB-KW"/>
</dbReference>
<keyword evidence="6" id="KW-0554">One-carbon metabolism</keyword>
<evidence type="ECO:0000256" key="8">
    <source>
        <dbReference type="ARBA" id="ARBA00022723"/>
    </source>
</evidence>
<keyword evidence="11 14" id="KW-0460">Magnesium</keyword>
<dbReference type="InterPro" id="IPR022636">
    <property type="entry name" value="S-AdoMet_synthetase_sfam"/>
</dbReference>
<dbReference type="InterPro" id="IPR022629">
    <property type="entry name" value="S-AdoMet_synt_central"/>
</dbReference>
<evidence type="ECO:0000256" key="10">
    <source>
        <dbReference type="ARBA" id="ARBA00022840"/>
    </source>
</evidence>
<comment type="caution">
    <text evidence="19">The sequence shown here is derived from an EMBL/GenBank/DDBJ whole genome shotgun (WGS) entry which is preliminary data.</text>
</comment>
<evidence type="ECO:0000313" key="20">
    <source>
        <dbReference type="Proteomes" id="UP000178256"/>
    </source>
</evidence>
<evidence type="ECO:0000256" key="12">
    <source>
        <dbReference type="ARBA" id="ARBA00022958"/>
    </source>
</evidence>